<proteinExistence type="predicted"/>
<comment type="subcellular location">
    <subcellularLocation>
        <location evidence="1">Nucleus</location>
    </subcellularLocation>
</comment>
<dbReference type="VEuPathDB" id="VectorBase:CSON010200"/>
<evidence type="ECO:0000256" key="3">
    <source>
        <dbReference type="ARBA" id="ARBA00022942"/>
    </source>
</evidence>
<dbReference type="FunFam" id="3.60.20.10:FF:000027">
    <property type="entry name" value="Proteasome subunit beta type-6"/>
    <property type="match status" value="1"/>
</dbReference>
<dbReference type="InterPro" id="IPR029055">
    <property type="entry name" value="Ntn_hydrolases_N"/>
</dbReference>
<dbReference type="InterPro" id="IPR001353">
    <property type="entry name" value="Proteasome_sua/b"/>
</dbReference>
<dbReference type="GO" id="GO:0051603">
    <property type="term" value="P:proteolysis involved in protein catabolic process"/>
    <property type="evidence" value="ECO:0007669"/>
    <property type="project" value="InterPro"/>
</dbReference>
<reference evidence="6" key="1">
    <citation type="submission" date="2018-07" db="EMBL/GenBank/DDBJ databases">
        <authorList>
            <person name="Quirk P.G."/>
            <person name="Krulwich T.A."/>
        </authorList>
    </citation>
    <scope>NUCLEOTIDE SEQUENCE</scope>
</reference>
<dbReference type="CDD" id="cd03757">
    <property type="entry name" value="proteasome_beta_type_1"/>
    <property type="match status" value="1"/>
</dbReference>
<evidence type="ECO:0000313" key="6">
    <source>
        <dbReference type="EMBL" id="SSX18665.1"/>
    </source>
</evidence>
<dbReference type="Gene3D" id="3.60.20.10">
    <property type="entry name" value="Glutamine Phosphoribosylpyrophosphate, subunit 1, domain 1"/>
    <property type="match status" value="1"/>
</dbReference>
<keyword evidence="4" id="KW-0539">Nucleus</keyword>
<keyword evidence="2" id="KW-0963">Cytoplasm</keyword>
<keyword evidence="3" id="KW-0647">Proteasome</keyword>
<dbReference type="GO" id="GO:0005737">
    <property type="term" value="C:cytoplasm"/>
    <property type="evidence" value="ECO:0007669"/>
    <property type="project" value="TreeGrafter"/>
</dbReference>
<evidence type="ECO:0000256" key="2">
    <source>
        <dbReference type="ARBA" id="ARBA00022490"/>
    </source>
</evidence>
<accession>A0A336LLR8</accession>
<gene>
    <name evidence="6" type="primary">CSON010200</name>
</gene>
<comment type="subunit">
    <text evidence="5">The 26S proteasome consists of a 20S proteasome core and two 19S regulatory subunits. The 20S proteasome core is composed of 28 subunits that are arranged in four stacked rings, resulting in a barrel-shaped structure. The two end rings are each formed by seven alpha subunits, and the two central rings are each formed by seven beta subunits. The catalytic chamber with the active sites is on the inside of the barrel.</text>
</comment>
<name>A0A336LLR8_CULSO</name>
<dbReference type="OMA" id="CSGCWCD"/>
<evidence type="ECO:0000256" key="1">
    <source>
        <dbReference type="ARBA" id="ARBA00004123"/>
    </source>
</evidence>
<organism evidence="6">
    <name type="scientific">Culicoides sonorensis</name>
    <name type="common">Biting midge</name>
    <dbReference type="NCBI Taxonomy" id="179676"/>
    <lineage>
        <taxon>Eukaryota</taxon>
        <taxon>Metazoa</taxon>
        <taxon>Ecdysozoa</taxon>
        <taxon>Arthropoda</taxon>
        <taxon>Hexapoda</taxon>
        <taxon>Insecta</taxon>
        <taxon>Pterygota</taxon>
        <taxon>Neoptera</taxon>
        <taxon>Endopterygota</taxon>
        <taxon>Diptera</taxon>
        <taxon>Nematocera</taxon>
        <taxon>Chironomoidea</taxon>
        <taxon>Ceratopogonidae</taxon>
        <taxon>Ceratopogoninae</taxon>
        <taxon>Culicoides</taxon>
        <taxon>Monoculicoides</taxon>
    </lineage>
</organism>
<dbReference type="AlphaFoldDB" id="A0A336LLR8"/>
<evidence type="ECO:0000256" key="4">
    <source>
        <dbReference type="ARBA" id="ARBA00023242"/>
    </source>
</evidence>
<protein>
    <submittedName>
        <fullName evidence="6">CSON010200 protein</fullName>
    </submittedName>
</protein>
<dbReference type="GO" id="GO:0005839">
    <property type="term" value="C:proteasome core complex"/>
    <property type="evidence" value="ECO:0007669"/>
    <property type="project" value="InterPro"/>
</dbReference>
<dbReference type="InterPro" id="IPR023333">
    <property type="entry name" value="Proteasome_suB-type"/>
</dbReference>
<dbReference type="PANTHER" id="PTHR32194:SF2">
    <property type="entry name" value="PROTEASOME SUBUNIT BETA TYPE-1"/>
    <property type="match status" value="1"/>
</dbReference>
<dbReference type="PANTHER" id="PTHR32194">
    <property type="entry name" value="METALLOPROTEASE TLDD"/>
    <property type="match status" value="1"/>
</dbReference>
<dbReference type="GO" id="GO:0005634">
    <property type="term" value="C:nucleus"/>
    <property type="evidence" value="ECO:0007669"/>
    <property type="project" value="UniProtKB-SubCell"/>
</dbReference>
<dbReference type="SUPFAM" id="SSF56235">
    <property type="entry name" value="N-terminal nucleophile aminohydrolases (Ntn hydrolases)"/>
    <property type="match status" value="1"/>
</dbReference>
<dbReference type="PROSITE" id="PS51476">
    <property type="entry name" value="PROTEASOME_BETA_2"/>
    <property type="match status" value="1"/>
</dbReference>
<dbReference type="Pfam" id="PF00227">
    <property type="entry name" value="Proteasome"/>
    <property type="match status" value="1"/>
</dbReference>
<sequence length="231" mass="25754">MMQSERFPEYQVPGRQVHNFNPYESNGGSVIAIGGKGYAVIAADTRLSTGYSIHTRNQKKLFQLTKTTVLASSGCWPDVLALTSLLKARIQMYLYQHGKEMTTNAIAQLLSNLMYNRRFFPYYVSNVLAGLDSENNGVVYSYDPIGHCEKKTYNAGGSSGALLQPVLDNQVGYKNQNNVEKQPISMERAKSIIKDTFISAAERDIYTGDGILLHVITSDKIETEEVPLRKD</sequence>
<evidence type="ECO:0000256" key="5">
    <source>
        <dbReference type="ARBA" id="ARBA00026071"/>
    </source>
</evidence>
<dbReference type="EMBL" id="UFQT01000040">
    <property type="protein sequence ID" value="SSX18665.1"/>
    <property type="molecule type" value="Genomic_DNA"/>
</dbReference>